<dbReference type="EMBL" id="CP039704">
    <property type="protein sequence ID" value="QCI80237.1"/>
    <property type="molecule type" value="Genomic_DNA"/>
</dbReference>
<dbReference type="Proteomes" id="UP000298714">
    <property type="component" value="Chromosome"/>
</dbReference>
<evidence type="ECO:0000313" key="2">
    <source>
        <dbReference type="EMBL" id="QCI80237.1"/>
    </source>
</evidence>
<keyword evidence="3" id="KW-1185">Reference proteome</keyword>
<reference evidence="3" key="1">
    <citation type="submission" date="2019-04" db="EMBL/GenBank/DDBJ databases">
        <title>Complete genome sequence of Sphingomonas sp. W1-2-3.</title>
        <authorList>
            <person name="Im W.T."/>
        </authorList>
    </citation>
    <scope>NUCLEOTIDE SEQUENCE [LARGE SCALE GENOMIC DNA]</scope>
    <source>
        <strain evidence="3">W1-2-3</strain>
    </source>
</reference>
<keyword evidence="1" id="KW-0812">Transmembrane</keyword>
<dbReference type="AlphaFoldDB" id="A0A4D7CAA5"/>
<organism evidence="2 3">
    <name type="scientific">Hankyongella ginsenosidimutans</name>
    <dbReference type="NCBI Taxonomy" id="1763828"/>
    <lineage>
        <taxon>Bacteria</taxon>
        <taxon>Pseudomonadati</taxon>
        <taxon>Pseudomonadota</taxon>
        <taxon>Alphaproteobacteria</taxon>
        <taxon>Sphingomonadales</taxon>
        <taxon>Sphingomonadaceae</taxon>
        <taxon>Hankyongella</taxon>
    </lineage>
</organism>
<sequence length="70" mass="7973">MFLTFYTQKHCQALEVQRLADGEDGKAGSGDKNVETIRWLMILLAVESPYPLVLYLFFLSSLNENVIYDG</sequence>
<dbReference type="RefSeq" id="WP_222873102.1">
    <property type="nucleotide sequence ID" value="NZ_CP039704.1"/>
</dbReference>
<protein>
    <submittedName>
        <fullName evidence="2">Uncharacterized protein</fullName>
    </submittedName>
</protein>
<feature type="transmembrane region" description="Helical" evidence="1">
    <location>
        <begin position="39"/>
        <end position="58"/>
    </location>
</feature>
<gene>
    <name evidence="2" type="ORF">E6W36_14165</name>
</gene>
<name>A0A4D7CAA5_9SPHN</name>
<accession>A0A4D7CAA5</accession>
<evidence type="ECO:0000313" key="3">
    <source>
        <dbReference type="Proteomes" id="UP000298714"/>
    </source>
</evidence>
<evidence type="ECO:0000256" key="1">
    <source>
        <dbReference type="SAM" id="Phobius"/>
    </source>
</evidence>
<proteinExistence type="predicted"/>
<keyword evidence="1" id="KW-0472">Membrane</keyword>
<dbReference type="KEGG" id="hgn:E6W36_14165"/>
<keyword evidence="1" id="KW-1133">Transmembrane helix</keyword>